<evidence type="ECO:0000313" key="7">
    <source>
        <dbReference type="Proteomes" id="UP000075420"/>
    </source>
</evidence>
<protein>
    <submittedName>
        <fullName evidence="6">Uncharacterized protein</fullName>
    </submittedName>
</protein>
<feature type="transmembrane region" description="Helical" evidence="5">
    <location>
        <begin position="12"/>
        <end position="32"/>
    </location>
</feature>
<feature type="transmembrane region" description="Helical" evidence="5">
    <location>
        <begin position="287"/>
        <end position="307"/>
    </location>
</feature>
<keyword evidence="3 5" id="KW-1133">Transmembrane helix</keyword>
<evidence type="ECO:0000313" key="6">
    <source>
        <dbReference type="EMBL" id="KYF46687.1"/>
    </source>
</evidence>
<dbReference type="GO" id="GO:0005576">
    <property type="term" value="C:extracellular region"/>
    <property type="evidence" value="ECO:0007669"/>
    <property type="project" value="TreeGrafter"/>
</dbReference>
<evidence type="ECO:0000256" key="4">
    <source>
        <dbReference type="ARBA" id="ARBA00023136"/>
    </source>
</evidence>
<organism evidence="6 7">
    <name type="scientific">Sorangium cellulosum</name>
    <name type="common">Polyangium cellulosum</name>
    <dbReference type="NCBI Taxonomy" id="56"/>
    <lineage>
        <taxon>Bacteria</taxon>
        <taxon>Pseudomonadati</taxon>
        <taxon>Myxococcota</taxon>
        <taxon>Polyangia</taxon>
        <taxon>Polyangiales</taxon>
        <taxon>Polyangiaceae</taxon>
        <taxon>Sorangium</taxon>
    </lineage>
</organism>
<gene>
    <name evidence="6" type="ORF">BE08_09900</name>
</gene>
<keyword evidence="2 5" id="KW-0812">Transmembrane</keyword>
<comment type="caution">
    <text evidence="6">The sequence shown here is derived from an EMBL/GenBank/DDBJ whole genome shotgun (WGS) entry which is preliminary data.</text>
</comment>
<proteinExistence type="predicted"/>
<reference evidence="6 7" key="1">
    <citation type="submission" date="2014-02" db="EMBL/GenBank/DDBJ databases">
        <title>The small core and large imbalanced accessory genome model reveals a collaborative survival strategy of Sorangium cellulosum strains in nature.</title>
        <authorList>
            <person name="Han K."/>
            <person name="Peng R."/>
            <person name="Blom J."/>
            <person name="Li Y.-Z."/>
        </authorList>
    </citation>
    <scope>NUCLEOTIDE SEQUENCE [LARGE SCALE GENOMIC DNA]</scope>
    <source>
        <strain evidence="6 7">So0157-25</strain>
    </source>
</reference>
<dbReference type="Proteomes" id="UP000075420">
    <property type="component" value="Unassembled WGS sequence"/>
</dbReference>
<sequence>MPGAALFWTRMLKLGVVLLGLFLLDQLTFVLLDYWLLERLGFERVFWTNFSMGATLFAAATALYLAAVTVPAYSHALEPATRKMFLLAGLLVGPLAGWVLCDRYLDFLLMLGGGSFGKVDPVFGLDHGFYVFVLNGLWDVVLTLLGAAVILVVSSALAASVARRRLGEPAGMSRLVTLVGLASTPCTRVAVASLGALVAAAIFLDRYGLVVRENAKDVDPALYATSVFNGATHVDVTGFFSTYNAYFFTTAIALLMTVALVFLMRCLALAVERRSSGDAWRPQAKKAVLGMTLLLAADFAFLGAISLRQLLFVTPNQPVVQLEYIKRHIDATREAFNLEAIEQVSFVPKDGDDPLPTVEQLMAHPTLKNAPLWPGFVSRIEALVDPQHAWRVLQTNGDIVVYGPTAKIYRNQQKLRPYYDFMDVDTLRYTIDGEKTMLASAAREVPLMEPQPWLAWWGQQFMLFTHGHGLVMSPTARVTKEGEPVYYSSEIPTRAKHGALEAGRQALYYAEGAGTMAYSNVGGMEELDYPTDEGRATVTMKPDEATSVALDTLLKRLVVGWRSGQFWEIVFSGLIGPETHVHYHRTPLERIDRVAPFLFLDTDPFAFVADGETLWMVNGMTVSDRFPYSRYEMLGDMADERSGPYFGRRHRRINYVRDAIKATVDAFSGEVSLYQIADEPVVNAWASIYPGLFIPREEMPERVRAQMQYPPQLLHIQFDDIYPIYHMKDPMTFFNMEDMWDDADEVLGPMSLNQATLQGQAGSASKSTTFSIEPFYWMADTGGVLPAARDGSAKLQFVQSMVFTPEKALNLRAIPTVYQDGDDYGRLVCLTVRKGHYHLGPEQADASIDQEPGISQQFGWWQRQGTDVVRGHTTVLLVDGEVIYLEPIFILSQQNPVPQMKKIAAVIRGKARMGDTLEEAIRNALDAARIAQQSEAAARPGALVTREGPEID</sequence>
<dbReference type="PANTHER" id="PTHR39344:SF1">
    <property type="entry name" value="UPF0182 PROTEIN SLL1060"/>
    <property type="match status" value="1"/>
</dbReference>
<evidence type="ECO:0000256" key="2">
    <source>
        <dbReference type="ARBA" id="ARBA00022692"/>
    </source>
</evidence>
<dbReference type="InterPro" id="IPR005372">
    <property type="entry name" value="UPF0182"/>
</dbReference>
<name>A0A150NY87_SORCE</name>
<dbReference type="AlphaFoldDB" id="A0A150NY87"/>
<accession>A0A150NY87</accession>
<dbReference type="Pfam" id="PF03699">
    <property type="entry name" value="UPF0182"/>
    <property type="match status" value="2"/>
</dbReference>
<keyword evidence="1" id="KW-1003">Cell membrane</keyword>
<dbReference type="PANTHER" id="PTHR39344">
    <property type="entry name" value="UPF0182 PROTEIN SLL1060"/>
    <property type="match status" value="1"/>
</dbReference>
<evidence type="ECO:0000256" key="5">
    <source>
        <dbReference type="SAM" id="Phobius"/>
    </source>
</evidence>
<evidence type="ECO:0000256" key="3">
    <source>
        <dbReference type="ARBA" id="ARBA00022989"/>
    </source>
</evidence>
<evidence type="ECO:0000256" key="1">
    <source>
        <dbReference type="ARBA" id="ARBA00022475"/>
    </source>
</evidence>
<feature type="transmembrane region" description="Helical" evidence="5">
    <location>
        <begin position="140"/>
        <end position="163"/>
    </location>
</feature>
<dbReference type="GO" id="GO:0016020">
    <property type="term" value="C:membrane"/>
    <property type="evidence" value="ECO:0007669"/>
    <property type="project" value="InterPro"/>
</dbReference>
<feature type="transmembrane region" description="Helical" evidence="5">
    <location>
        <begin position="85"/>
        <end position="105"/>
    </location>
</feature>
<feature type="transmembrane region" description="Helical" evidence="5">
    <location>
        <begin position="52"/>
        <end position="73"/>
    </location>
</feature>
<keyword evidence="4 5" id="KW-0472">Membrane</keyword>
<feature type="transmembrane region" description="Helical" evidence="5">
    <location>
        <begin position="175"/>
        <end position="204"/>
    </location>
</feature>
<dbReference type="EMBL" id="JELY01003720">
    <property type="protein sequence ID" value="KYF46687.1"/>
    <property type="molecule type" value="Genomic_DNA"/>
</dbReference>
<feature type="transmembrane region" description="Helical" evidence="5">
    <location>
        <begin position="245"/>
        <end position="267"/>
    </location>
</feature>